<dbReference type="AlphaFoldDB" id="A0A917PXE2"/>
<organism evidence="1 2">
    <name type="scientific">Lentibacillus kapialis</name>
    <dbReference type="NCBI Taxonomy" id="340214"/>
    <lineage>
        <taxon>Bacteria</taxon>
        <taxon>Bacillati</taxon>
        <taxon>Bacillota</taxon>
        <taxon>Bacilli</taxon>
        <taxon>Bacillales</taxon>
        <taxon>Bacillaceae</taxon>
        <taxon>Lentibacillus</taxon>
    </lineage>
</organism>
<reference evidence="1" key="1">
    <citation type="journal article" date="2014" name="Int. J. Syst. Evol. Microbiol.">
        <title>Complete genome sequence of Corynebacterium casei LMG S-19264T (=DSM 44701T), isolated from a smear-ripened cheese.</title>
        <authorList>
            <consortium name="US DOE Joint Genome Institute (JGI-PGF)"/>
            <person name="Walter F."/>
            <person name="Albersmeier A."/>
            <person name="Kalinowski J."/>
            <person name="Ruckert C."/>
        </authorList>
    </citation>
    <scope>NUCLEOTIDE SEQUENCE</scope>
    <source>
        <strain evidence="1">JCM 12580</strain>
    </source>
</reference>
<evidence type="ECO:0000313" key="1">
    <source>
        <dbReference type="EMBL" id="GGJ98364.1"/>
    </source>
</evidence>
<name>A0A917PXE2_9BACI</name>
<dbReference type="EMBL" id="BMNQ01000029">
    <property type="protein sequence ID" value="GGJ98364.1"/>
    <property type="molecule type" value="Genomic_DNA"/>
</dbReference>
<sequence length="50" mass="5691">MIDKWTIHGLLDELDIIELLEAPEYGQVLGEMTKKQKDIYHALGVKPPSL</sequence>
<gene>
    <name evidence="1" type="ORF">GCM10007063_20850</name>
</gene>
<reference evidence="1" key="2">
    <citation type="submission" date="2020-09" db="EMBL/GenBank/DDBJ databases">
        <authorList>
            <person name="Sun Q."/>
            <person name="Ohkuma M."/>
        </authorList>
    </citation>
    <scope>NUCLEOTIDE SEQUENCE</scope>
    <source>
        <strain evidence="1">JCM 12580</strain>
    </source>
</reference>
<protein>
    <submittedName>
        <fullName evidence="1">Uncharacterized protein</fullName>
    </submittedName>
</protein>
<comment type="caution">
    <text evidence="1">The sequence shown here is derived from an EMBL/GenBank/DDBJ whole genome shotgun (WGS) entry which is preliminary data.</text>
</comment>
<proteinExistence type="predicted"/>
<evidence type="ECO:0000313" key="2">
    <source>
        <dbReference type="Proteomes" id="UP000658382"/>
    </source>
</evidence>
<keyword evidence="2" id="KW-1185">Reference proteome</keyword>
<dbReference type="RefSeq" id="WP_229671744.1">
    <property type="nucleotide sequence ID" value="NZ_BMNQ01000029.1"/>
</dbReference>
<accession>A0A917PXE2</accession>
<dbReference type="Proteomes" id="UP000658382">
    <property type="component" value="Unassembled WGS sequence"/>
</dbReference>